<reference evidence="1 2" key="1">
    <citation type="submission" date="2014-04" db="EMBL/GenBank/DDBJ databases">
        <authorList>
            <consortium name="DOE Joint Genome Institute"/>
            <person name="Kuo A."/>
            <person name="Girlanda M."/>
            <person name="Perotto S."/>
            <person name="Kohler A."/>
            <person name="Nagy L.G."/>
            <person name="Floudas D."/>
            <person name="Copeland A."/>
            <person name="Barry K.W."/>
            <person name="Cichocki N."/>
            <person name="Veneault-Fourrey C."/>
            <person name="LaButti K."/>
            <person name="Lindquist E.A."/>
            <person name="Lipzen A."/>
            <person name="Lundell T."/>
            <person name="Morin E."/>
            <person name="Murat C."/>
            <person name="Sun H."/>
            <person name="Tunlid A."/>
            <person name="Henrissat B."/>
            <person name="Grigoriev I.V."/>
            <person name="Hibbett D.S."/>
            <person name="Martin F."/>
            <person name="Nordberg H.P."/>
            <person name="Cantor M.N."/>
            <person name="Hua S.X."/>
        </authorList>
    </citation>
    <scope>NUCLEOTIDE SEQUENCE [LARGE SCALE GENOMIC DNA]</scope>
    <source>
        <strain evidence="1 2">MUT 4182</strain>
    </source>
</reference>
<accession>A0A0C3QDN7</accession>
<dbReference type="OrthoDB" id="88410at2759"/>
<keyword evidence="2" id="KW-1185">Reference proteome</keyword>
<reference evidence="2" key="2">
    <citation type="submission" date="2015-01" db="EMBL/GenBank/DDBJ databases">
        <title>Evolutionary Origins and Diversification of the Mycorrhizal Mutualists.</title>
        <authorList>
            <consortium name="DOE Joint Genome Institute"/>
            <consortium name="Mycorrhizal Genomics Consortium"/>
            <person name="Kohler A."/>
            <person name="Kuo A."/>
            <person name="Nagy L.G."/>
            <person name="Floudas D."/>
            <person name="Copeland A."/>
            <person name="Barry K.W."/>
            <person name="Cichocki N."/>
            <person name="Veneault-Fourrey C."/>
            <person name="LaButti K."/>
            <person name="Lindquist E.A."/>
            <person name="Lipzen A."/>
            <person name="Lundell T."/>
            <person name="Morin E."/>
            <person name="Murat C."/>
            <person name="Riley R."/>
            <person name="Ohm R."/>
            <person name="Sun H."/>
            <person name="Tunlid A."/>
            <person name="Henrissat B."/>
            <person name="Grigoriev I.V."/>
            <person name="Hibbett D.S."/>
            <person name="Martin F."/>
        </authorList>
    </citation>
    <scope>NUCLEOTIDE SEQUENCE [LARGE SCALE GENOMIC DNA]</scope>
    <source>
        <strain evidence="2">MUT 4182</strain>
    </source>
</reference>
<proteinExistence type="predicted"/>
<dbReference type="Proteomes" id="UP000054248">
    <property type="component" value="Unassembled WGS sequence"/>
</dbReference>
<protein>
    <submittedName>
        <fullName evidence="1">Uncharacterized protein</fullName>
    </submittedName>
</protein>
<sequence>MCRPVTCQTCSKTTWYGCGLHADQANRLILHLCSTPINDCLSYPGDGGSPRGRTVPRPRRTQRGSFIPAFEMHYNVALTFESCIRW</sequence>
<dbReference type="EMBL" id="KN823097">
    <property type="protein sequence ID" value="KIO22929.1"/>
    <property type="molecule type" value="Genomic_DNA"/>
</dbReference>
<evidence type="ECO:0000313" key="1">
    <source>
        <dbReference type="EMBL" id="KIO22929.1"/>
    </source>
</evidence>
<gene>
    <name evidence="1" type="ORF">M407DRAFT_114449</name>
</gene>
<dbReference type="AlphaFoldDB" id="A0A0C3QDN7"/>
<name>A0A0C3QDN7_9AGAM</name>
<evidence type="ECO:0000313" key="2">
    <source>
        <dbReference type="Proteomes" id="UP000054248"/>
    </source>
</evidence>
<organism evidence="1 2">
    <name type="scientific">Tulasnella calospora MUT 4182</name>
    <dbReference type="NCBI Taxonomy" id="1051891"/>
    <lineage>
        <taxon>Eukaryota</taxon>
        <taxon>Fungi</taxon>
        <taxon>Dikarya</taxon>
        <taxon>Basidiomycota</taxon>
        <taxon>Agaricomycotina</taxon>
        <taxon>Agaricomycetes</taxon>
        <taxon>Cantharellales</taxon>
        <taxon>Tulasnellaceae</taxon>
        <taxon>Tulasnella</taxon>
    </lineage>
</organism>
<dbReference type="HOGENOM" id="CLU_2499529_0_0_1"/>